<gene>
    <name evidence="14" type="ordered locus">TREPR_1913</name>
</gene>
<keyword evidence="12" id="KW-1133">Transmembrane helix</keyword>
<comment type="pathway">
    <text evidence="2">Phospholipid metabolism; CDP-diacylglycerol biosynthesis; CDP-diacylglycerol from sn-glycerol 3-phosphate: step 2/3.</text>
</comment>
<dbReference type="AlphaFoldDB" id="F5YL24"/>
<feature type="transmembrane region" description="Helical" evidence="12">
    <location>
        <begin position="7"/>
        <end position="30"/>
    </location>
</feature>
<comment type="pathway">
    <text evidence="3">Lipid metabolism.</text>
</comment>
<evidence type="ECO:0000313" key="15">
    <source>
        <dbReference type="Proteomes" id="UP000009223"/>
    </source>
</evidence>
<keyword evidence="15" id="KW-1185">Reference proteome</keyword>
<dbReference type="HOGENOM" id="CLU_027938_6_1_12"/>
<name>F5YL24_TREPZ</name>
<dbReference type="NCBIfam" id="TIGR00530">
    <property type="entry name" value="AGP_acyltrn"/>
    <property type="match status" value="1"/>
</dbReference>
<evidence type="ECO:0000256" key="7">
    <source>
        <dbReference type="ARBA" id="ARBA00022516"/>
    </source>
</evidence>
<evidence type="ECO:0000256" key="8">
    <source>
        <dbReference type="ARBA" id="ARBA00022679"/>
    </source>
</evidence>
<dbReference type="Pfam" id="PF01553">
    <property type="entry name" value="Acyltransferase"/>
    <property type="match status" value="1"/>
</dbReference>
<dbReference type="EC" id="2.3.1.51" evidence="5 11"/>
<evidence type="ECO:0000256" key="2">
    <source>
        <dbReference type="ARBA" id="ARBA00004728"/>
    </source>
</evidence>
<dbReference type="KEGG" id="tpi:TREPR_1913"/>
<feature type="transmembrane region" description="Helical" evidence="12">
    <location>
        <begin position="107"/>
        <end position="125"/>
    </location>
</feature>
<evidence type="ECO:0000256" key="4">
    <source>
        <dbReference type="ARBA" id="ARBA00008655"/>
    </source>
</evidence>
<keyword evidence="12" id="KW-0812">Transmembrane</keyword>
<keyword evidence="12" id="KW-0472">Membrane</keyword>
<dbReference type="SUPFAM" id="SSF69593">
    <property type="entry name" value="Glycerol-3-phosphate (1)-acyltransferase"/>
    <property type="match status" value="1"/>
</dbReference>
<dbReference type="STRING" id="545694.TREPR_1913"/>
<dbReference type="CDD" id="cd07989">
    <property type="entry name" value="LPLAT_AGPAT-like"/>
    <property type="match status" value="1"/>
</dbReference>
<comment type="similarity">
    <text evidence="4 11">Belongs to the 1-acyl-sn-glycerol-3-phosphate acyltransferase family.</text>
</comment>
<protein>
    <recommendedName>
        <fullName evidence="6 11">1-acyl-sn-glycerol-3-phosphate acyltransferase</fullName>
        <ecNumber evidence="5 11">2.3.1.51</ecNumber>
    </recommendedName>
</protein>
<evidence type="ECO:0000256" key="10">
    <source>
        <dbReference type="ARBA" id="ARBA00023315"/>
    </source>
</evidence>
<keyword evidence="10 11" id="KW-0012">Acyltransferase</keyword>
<comment type="domain">
    <text evidence="11">The HXXXXD motif is essential for acyltransferase activity and may constitute the binding site for the phosphate moiety of the glycerol-3-phosphate.</text>
</comment>
<dbReference type="eggNOG" id="COG0204">
    <property type="taxonomic scope" value="Bacteria"/>
</dbReference>
<dbReference type="GO" id="GO:0006654">
    <property type="term" value="P:phosphatidic acid biosynthetic process"/>
    <property type="evidence" value="ECO:0007669"/>
    <property type="project" value="TreeGrafter"/>
</dbReference>
<comment type="catalytic activity">
    <reaction evidence="1 11">
        <text>a 1-acyl-sn-glycero-3-phosphate + an acyl-CoA = a 1,2-diacyl-sn-glycero-3-phosphate + CoA</text>
        <dbReference type="Rhea" id="RHEA:19709"/>
        <dbReference type="ChEBI" id="CHEBI:57287"/>
        <dbReference type="ChEBI" id="CHEBI:57970"/>
        <dbReference type="ChEBI" id="CHEBI:58342"/>
        <dbReference type="ChEBI" id="CHEBI:58608"/>
        <dbReference type="EC" id="2.3.1.51"/>
    </reaction>
</comment>
<feature type="domain" description="Phospholipid/glycerol acyltransferase" evidence="13">
    <location>
        <begin position="76"/>
        <end position="190"/>
    </location>
</feature>
<evidence type="ECO:0000256" key="9">
    <source>
        <dbReference type="ARBA" id="ARBA00023098"/>
    </source>
</evidence>
<evidence type="ECO:0000256" key="3">
    <source>
        <dbReference type="ARBA" id="ARBA00005189"/>
    </source>
</evidence>
<dbReference type="GO" id="GO:0016020">
    <property type="term" value="C:membrane"/>
    <property type="evidence" value="ECO:0007669"/>
    <property type="project" value="InterPro"/>
</dbReference>
<keyword evidence="7 11" id="KW-0444">Lipid biosynthesis</keyword>
<keyword evidence="11" id="KW-0594">Phospholipid biosynthesis</keyword>
<dbReference type="SMART" id="SM00563">
    <property type="entry name" value="PlsC"/>
    <property type="match status" value="1"/>
</dbReference>
<proteinExistence type="inferred from homology"/>
<reference evidence="15" key="1">
    <citation type="submission" date="2009-12" db="EMBL/GenBank/DDBJ databases">
        <title>Complete sequence of Treponema primitia strain ZAS-2.</title>
        <authorList>
            <person name="Tetu S.G."/>
            <person name="Matson E."/>
            <person name="Ren Q."/>
            <person name="Seshadri R."/>
            <person name="Elbourne L."/>
            <person name="Hassan K.A."/>
            <person name="Durkin A."/>
            <person name="Radune D."/>
            <person name="Mohamoud Y."/>
            <person name="Shay R."/>
            <person name="Jin S."/>
            <person name="Zhang X."/>
            <person name="Lucey K."/>
            <person name="Ballor N.R."/>
            <person name="Ottesen E."/>
            <person name="Rosenthal R."/>
            <person name="Allen A."/>
            <person name="Leadbetter J.R."/>
            <person name="Paulsen I.T."/>
        </authorList>
    </citation>
    <scope>NUCLEOTIDE SEQUENCE [LARGE SCALE GENOMIC DNA]</scope>
    <source>
        <strain evidence="15">ATCC BAA-887 / DSM 12427 / ZAS-2</strain>
    </source>
</reference>
<reference evidence="14 15" key="2">
    <citation type="journal article" date="2011" name="ISME J.">
        <title>RNA-seq reveals cooperative metabolic interactions between two termite-gut spirochete species in co-culture.</title>
        <authorList>
            <person name="Rosenthal A.Z."/>
            <person name="Matson E.G."/>
            <person name="Eldar A."/>
            <person name="Leadbetter J.R."/>
        </authorList>
    </citation>
    <scope>NUCLEOTIDE SEQUENCE [LARGE SCALE GENOMIC DNA]</scope>
    <source>
        <strain evidence="15">ATCC BAA-887 / DSM 12427 / ZAS-2</strain>
    </source>
</reference>
<dbReference type="InterPro" id="IPR004552">
    <property type="entry name" value="AGP_acyltrans"/>
</dbReference>
<sequence>MVLLRTIFVFFVTSLSMLFVFPFGIIAFLLSSLGLKKQMSFLTYKIAQGWAIVTLASTGCKLTIRGTENVPRKGGFCLVGNHNSILDIVLILATVGRPIGFIAKKELALIPFLNIWILLIGGLFIDRKNIRKAVGTINEGIGRIKAGGSMIIFPEGTRSKGQGLLPFKSGSLKLATKAGCPMVPLAIAGSYEVFEKTGRLQTGPVSVSYAPAIATAEISADEKRGLTDQVYGVIAGMLKDAP</sequence>
<evidence type="ECO:0000259" key="13">
    <source>
        <dbReference type="SMART" id="SM00563"/>
    </source>
</evidence>
<dbReference type="RefSeq" id="WP_015708237.1">
    <property type="nucleotide sequence ID" value="NC_015578.1"/>
</dbReference>
<accession>F5YL24</accession>
<evidence type="ECO:0000256" key="5">
    <source>
        <dbReference type="ARBA" id="ARBA00013211"/>
    </source>
</evidence>
<keyword evidence="9 11" id="KW-0443">Lipid metabolism</keyword>
<dbReference type="EMBL" id="CP001843">
    <property type="protein sequence ID" value="AEF84700.1"/>
    <property type="molecule type" value="Genomic_DNA"/>
</dbReference>
<keyword evidence="11" id="KW-1208">Phospholipid metabolism</keyword>
<dbReference type="GO" id="GO:0003841">
    <property type="term" value="F:1-acylglycerol-3-phosphate O-acyltransferase activity"/>
    <property type="evidence" value="ECO:0007669"/>
    <property type="project" value="UniProtKB-UniRule"/>
</dbReference>
<dbReference type="PANTHER" id="PTHR10434:SF64">
    <property type="entry name" value="1-ACYL-SN-GLYCEROL-3-PHOSPHATE ACYLTRANSFERASE-RELATED"/>
    <property type="match status" value="1"/>
</dbReference>
<evidence type="ECO:0000256" key="12">
    <source>
        <dbReference type="SAM" id="Phobius"/>
    </source>
</evidence>
<evidence type="ECO:0000256" key="6">
    <source>
        <dbReference type="ARBA" id="ARBA00016139"/>
    </source>
</evidence>
<dbReference type="Proteomes" id="UP000009223">
    <property type="component" value="Chromosome"/>
</dbReference>
<dbReference type="InterPro" id="IPR002123">
    <property type="entry name" value="Plipid/glycerol_acylTrfase"/>
</dbReference>
<evidence type="ECO:0000256" key="11">
    <source>
        <dbReference type="RuleBase" id="RU361267"/>
    </source>
</evidence>
<evidence type="ECO:0000313" key="14">
    <source>
        <dbReference type="EMBL" id="AEF84700.1"/>
    </source>
</evidence>
<dbReference type="PANTHER" id="PTHR10434">
    <property type="entry name" value="1-ACYL-SN-GLYCEROL-3-PHOSPHATE ACYLTRANSFERASE"/>
    <property type="match status" value="1"/>
</dbReference>
<organism evidence="14 15">
    <name type="scientific">Treponema primitia (strain ATCC BAA-887 / DSM 12427 / ZAS-2)</name>
    <dbReference type="NCBI Taxonomy" id="545694"/>
    <lineage>
        <taxon>Bacteria</taxon>
        <taxon>Pseudomonadati</taxon>
        <taxon>Spirochaetota</taxon>
        <taxon>Spirochaetia</taxon>
        <taxon>Spirochaetales</taxon>
        <taxon>Treponemataceae</taxon>
        <taxon>Treponema</taxon>
    </lineage>
</organism>
<evidence type="ECO:0000256" key="1">
    <source>
        <dbReference type="ARBA" id="ARBA00001141"/>
    </source>
</evidence>
<keyword evidence="8 11" id="KW-0808">Transferase</keyword>